<keyword evidence="1" id="KW-0472">Membrane</keyword>
<keyword evidence="3" id="KW-1185">Reference proteome</keyword>
<sequence>MWISRPVYELLPYLYMLVGIALLAAAWVVEAKTWPSVFLTVGALSLMGGLVLWLRRKDYRTKQAEYNSRSLDDKI</sequence>
<feature type="transmembrane region" description="Helical" evidence="1">
    <location>
        <begin position="35"/>
        <end position="54"/>
    </location>
</feature>
<proteinExistence type="predicted"/>
<feature type="transmembrane region" description="Helical" evidence="1">
    <location>
        <begin position="12"/>
        <end position="29"/>
    </location>
</feature>
<dbReference type="EMBL" id="JBHSDU010000002">
    <property type="protein sequence ID" value="MFC4308320.1"/>
    <property type="molecule type" value="Genomic_DNA"/>
</dbReference>
<organism evidence="2 3">
    <name type="scientific">Steroidobacter flavus</name>
    <dbReference type="NCBI Taxonomy" id="1842136"/>
    <lineage>
        <taxon>Bacteria</taxon>
        <taxon>Pseudomonadati</taxon>
        <taxon>Pseudomonadota</taxon>
        <taxon>Gammaproteobacteria</taxon>
        <taxon>Steroidobacterales</taxon>
        <taxon>Steroidobacteraceae</taxon>
        <taxon>Steroidobacter</taxon>
    </lineage>
</organism>
<gene>
    <name evidence="2" type="ORF">ACFPN2_04425</name>
</gene>
<evidence type="ECO:0000313" key="3">
    <source>
        <dbReference type="Proteomes" id="UP001595904"/>
    </source>
</evidence>
<dbReference type="Proteomes" id="UP001595904">
    <property type="component" value="Unassembled WGS sequence"/>
</dbReference>
<reference evidence="3" key="1">
    <citation type="journal article" date="2019" name="Int. J. Syst. Evol. Microbiol.">
        <title>The Global Catalogue of Microorganisms (GCM) 10K type strain sequencing project: providing services to taxonomists for standard genome sequencing and annotation.</title>
        <authorList>
            <consortium name="The Broad Institute Genomics Platform"/>
            <consortium name="The Broad Institute Genome Sequencing Center for Infectious Disease"/>
            <person name="Wu L."/>
            <person name="Ma J."/>
        </authorList>
    </citation>
    <scope>NUCLEOTIDE SEQUENCE [LARGE SCALE GENOMIC DNA]</scope>
    <source>
        <strain evidence="3">CGMCC 1.10759</strain>
    </source>
</reference>
<evidence type="ECO:0000313" key="2">
    <source>
        <dbReference type="EMBL" id="MFC4308320.1"/>
    </source>
</evidence>
<comment type="caution">
    <text evidence="2">The sequence shown here is derived from an EMBL/GenBank/DDBJ whole genome shotgun (WGS) entry which is preliminary data.</text>
</comment>
<accession>A0ABV8SLT8</accession>
<name>A0ABV8SLT8_9GAMM</name>
<keyword evidence="1" id="KW-1133">Transmembrane helix</keyword>
<dbReference type="RefSeq" id="WP_380595421.1">
    <property type="nucleotide sequence ID" value="NZ_JBHSDU010000002.1"/>
</dbReference>
<keyword evidence="1" id="KW-0812">Transmembrane</keyword>
<protein>
    <submittedName>
        <fullName evidence="2">Uncharacterized protein</fullName>
    </submittedName>
</protein>
<evidence type="ECO:0000256" key="1">
    <source>
        <dbReference type="SAM" id="Phobius"/>
    </source>
</evidence>